<evidence type="ECO:0000256" key="1">
    <source>
        <dbReference type="SAM" id="SignalP"/>
    </source>
</evidence>
<keyword evidence="1" id="KW-0732">Signal</keyword>
<feature type="domain" description="Endonuclease/exonuclease/phosphatase" evidence="2">
    <location>
        <begin position="246"/>
        <end position="451"/>
    </location>
</feature>
<dbReference type="GO" id="GO:0003824">
    <property type="term" value="F:catalytic activity"/>
    <property type="evidence" value="ECO:0007669"/>
    <property type="project" value="InterPro"/>
</dbReference>
<accession>A0A7S0A4L3</accession>
<dbReference type="Pfam" id="PF03372">
    <property type="entry name" value="Exo_endo_phos"/>
    <property type="match status" value="1"/>
</dbReference>
<evidence type="ECO:0000313" key="3">
    <source>
        <dbReference type="EMBL" id="CAD8352755.1"/>
    </source>
</evidence>
<evidence type="ECO:0000259" key="2">
    <source>
        <dbReference type="Pfam" id="PF03372"/>
    </source>
</evidence>
<protein>
    <recommendedName>
        <fullName evidence="2">Endonuclease/exonuclease/phosphatase domain-containing protein</fullName>
    </recommendedName>
</protein>
<dbReference type="Gene3D" id="3.60.10.10">
    <property type="entry name" value="Endonuclease/exonuclease/phosphatase"/>
    <property type="match status" value="1"/>
</dbReference>
<sequence>MPASMRTGLSLAVSLCLAYPVLGVAGRSCAGPSTDESAVGLSAGAPRCPANAGAEAQPRLPQDHSLFQLHRASANASASSSTEQAWTCTPGQVTRRRRADAMCSCRRRSGSAELPSGMRCDEVANIIVKEEAPSSGSCTPSQVTRRRRADVMCSCRRRSGSAELPPGMRCDEAANVLVRDAPAGPAPTAGPAPPPGTVIGWSPTSTLKSAGSWCQVGVPAEGWNLKSCPTTGASTNLKVLAYNLFWWNLFGKRHGNGQSAGRKIAETSSPEQYDLMGFQECDDASRVLGDARDRGLSGDYGLINGGRALAIAWRKSRFTWIAEGKADVGEDHSSQYYGKRAAQWVRLRHRDGQVVFFLNHHGPLPVSKSGGCTGSATAYNILKLIATNAHVGDVIVVVGDFNAQAHSSRIQVLDSYLNRVFTGDSMGGVDHIFSNCAASNTANLGSGGSDHDALSAVFTI</sequence>
<name>A0A7S0A4L3_9DINO</name>
<reference evidence="3" key="1">
    <citation type="submission" date="2021-01" db="EMBL/GenBank/DDBJ databases">
        <authorList>
            <person name="Corre E."/>
            <person name="Pelletier E."/>
            <person name="Niang G."/>
            <person name="Scheremetjew M."/>
            <person name="Finn R."/>
            <person name="Kale V."/>
            <person name="Holt S."/>
            <person name="Cochrane G."/>
            <person name="Meng A."/>
            <person name="Brown T."/>
            <person name="Cohen L."/>
        </authorList>
    </citation>
    <scope>NUCLEOTIDE SEQUENCE</scope>
    <source>
        <strain evidence="3">Pbaha01</strain>
    </source>
</reference>
<proteinExistence type="predicted"/>
<feature type="chain" id="PRO_5031225472" description="Endonuclease/exonuclease/phosphatase domain-containing protein" evidence="1">
    <location>
        <begin position="24"/>
        <end position="460"/>
    </location>
</feature>
<organism evidence="3">
    <name type="scientific">Pyrodinium bahamense</name>
    <dbReference type="NCBI Taxonomy" id="73915"/>
    <lineage>
        <taxon>Eukaryota</taxon>
        <taxon>Sar</taxon>
        <taxon>Alveolata</taxon>
        <taxon>Dinophyceae</taxon>
        <taxon>Gonyaulacales</taxon>
        <taxon>Pyrocystaceae</taxon>
        <taxon>Pyrodinium</taxon>
    </lineage>
</organism>
<dbReference type="InterPro" id="IPR036691">
    <property type="entry name" value="Endo/exonu/phosph_ase_sf"/>
</dbReference>
<feature type="signal peptide" evidence="1">
    <location>
        <begin position="1"/>
        <end position="23"/>
    </location>
</feature>
<dbReference type="EMBL" id="HBEG01013409">
    <property type="protein sequence ID" value="CAD8352755.1"/>
    <property type="molecule type" value="Transcribed_RNA"/>
</dbReference>
<dbReference type="SUPFAM" id="SSF56219">
    <property type="entry name" value="DNase I-like"/>
    <property type="match status" value="1"/>
</dbReference>
<dbReference type="AlphaFoldDB" id="A0A7S0A4L3"/>
<gene>
    <name evidence="3" type="ORF">PBAH0796_LOCUS8122</name>
</gene>
<dbReference type="InterPro" id="IPR005135">
    <property type="entry name" value="Endo/exonuclease/phosphatase"/>
</dbReference>